<evidence type="ECO:0000256" key="4">
    <source>
        <dbReference type="ARBA" id="ARBA00016202"/>
    </source>
</evidence>
<dbReference type="NCBIfam" id="TIGR00548">
    <property type="entry name" value="lolB"/>
    <property type="match status" value="1"/>
</dbReference>
<dbReference type="Proteomes" id="UP000266258">
    <property type="component" value="Unassembled WGS sequence"/>
</dbReference>
<evidence type="ECO:0000256" key="11">
    <source>
        <dbReference type="ARBA" id="ARBA00023237"/>
    </source>
</evidence>
<dbReference type="OrthoDB" id="5677200at2"/>
<evidence type="ECO:0000256" key="6">
    <source>
        <dbReference type="ARBA" id="ARBA00022729"/>
    </source>
</evidence>
<accession>A0A3A1Y3Q3</accession>
<comment type="similarity">
    <text evidence="2">Belongs to the LolB family.</text>
</comment>
<organism evidence="14 15">
    <name type="scientific">Psittacicella melopsittaci</name>
    <dbReference type="NCBI Taxonomy" id="2028576"/>
    <lineage>
        <taxon>Bacteria</taxon>
        <taxon>Pseudomonadati</taxon>
        <taxon>Pseudomonadota</taxon>
        <taxon>Gammaproteobacteria</taxon>
        <taxon>Pasteurellales</taxon>
        <taxon>Psittacicellaceae</taxon>
        <taxon>Psittacicella</taxon>
    </lineage>
</organism>
<comment type="subunit">
    <text evidence="3">Monomer.</text>
</comment>
<keyword evidence="7" id="KW-0653">Protein transport</keyword>
<evidence type="ECO:0000256" key="13">
    <source>
        <dbReference type="SAM" id="SignalP"/>
    </source>
</evidence>
<evidence type="ECO:0000256" key="8">
    <source>
        <dbReference type="ARBA" id="ARBA00023136"/>
    </source>
</evidence>
<dbReference type="PROSITE" id="PS51257">
    <property type="entry name" value="PROKAR_LIPOPROTEIN"/>
    <property type="match status" value="1"/>
</dbReference>
<name>A0A3A1Y3Q3_9GAMM</name>
<feature type="chain" id="PRO_5017225439" description="Outer-membrane lipoprotein LolB" evidence="13">
    <location>
        <begin position="22"/>
        <end position="213"/>
    </location>
</feature>
<evidence type="ECO:0000256" key="1">
    <source>
        <dbReference type="ARBA" id="ARBA00004459"/>
    </source>
</evidence>
<evidence type="ECO:0000256" key="7">
    <source>
        <dbReference type="ARBA" id="ARBA00022927"/>
    </source>
</evidence>
<dbReference type="AlphaFoldDB" id="A0A3A1Y3Q3"/>
<feature type="signal peptide" evidence="13">
    <location>
        <begin position="1"/>
        <end position="21"/>
    </location>
</feature>
<dbReference type="RefSeq" id="WP_119497253.1">
    <property type="nucleotide sequence ID" value="NZ_NRJH01000045.1"/>
</dbReference>
<evidence type="ECO:0000256" key="3">
    <source>
        <dbReference type="ARBA" id="ARBA00011245"/>
    </source>
</evidence>
<evidence type="ECO:0000256" key="5">
    <source>
        <dbReference type="ARBA" id="ARBA00022448"/>
    </source>
</evidence>
<keyword evidence="10" id="KW-0143">Chaperone</keyword>
<evidence type="ECO:0000256" key="10">
    <source>
        <dbReference type="ARBA" id="ARBA00023186"/>
    </source>
</evidence>
<reference evidence="14 15" key="1">
    <citation type="submission" date="2017-08" db="EMBL/GenBank/DDBJ databases">
        <title>Reclassification of Bisgaard taxon 37 and 44.</title>
        <authorList>
            <person name="Christensen H."/>
        </authorList>
    </citation>
    <scope>NUCLEOTIDE SEQUENCE [LARGE SCALE GENOMIC DNA]</scope>
    <source>
        <strain evidence="14 15">B96_4</strain>
    </source>
</reference>
<keyword evidence="9" id="KW-0564">Palmitate</keyword>
<dbReference type="GO" id="GO:0015031">
    <property type="term" value="P:protein transport"/>
    <property type="evidence" value="ECO:0007669"/>
    <property type="project" value="UniProtKB-KW"/>
</dbReference>
<keyword evidence="11" id="KW-0998">Cell outer membrane</keyword>
<evidence type="ECO:0000256" key="2">
    <source>
        <dbReference type="ARBA" id="ARBA00009696"/>
    </source>
</evidence>
<keyword evidence="15" id="KW-1185">Reference proteome</keyword>
<evidence type="ECO:0000313" key="15">
    <source>
        <dbReference type="Proteomes" id="UP000266258"/>
    </source>
</evidence>
<dbReference type="EMBL" id="NRJH01000045">
    <property type="protein sequence ID" value="RIY32195.1"/>
    <property type="molecule type" value="Genomic_DNA"/>
</dbReference>
<sequence length="213" mass="23390">MTLIKRISQILITSTLVVTLAACTTRMPDVAQEPVSVVVGSENISFSQNQAALARIQSLDLNGQVGIITSQDRTSTTFTFSSLANGDYSVNLNIPYTARQASLKKVNARYFYSEGGKTYTANNEQEFSKALFGFAVPLTVLNKIVLGIPLDPSNAVVRGNVLASQVYDGNTLITYGDYRLLDNKYLVPFAISIQRESDSIRIRLLEPYTYVAN</sequence>
<dbReference type="Pfam" id="PF03550">
    <property type="entry name" value="LolB"/>
    <property type="match status" value="1"/>
</dbReference>
<dbReference type="Gene3D" id="2.50.20.10">
    <property type="entry name" value="Lipoprotein localisation LolA/LolB/LppX"/>
    <property type="match status" value="1"/>
</dbReference>
<gene>
    <name evidence="14" type="ORF">CJP74_05360</name>
</gene>
<keyword evidence="12" id="KW-0449">Lipoprotein</keyword>
<keyword evidence="8" id="KW-0472">Membrane</keyword>
<keyword evidence="6 13" id="KW-0732">Signal</keyword>
<protein>
    <recommendedName>
        <fullName evidence="4">Outer-membrane lipoprotein LolB</fullName>
    </recommendedName>
</protein>
<comment type="caution">
    <text evidence="14">The sequence shown here is derived from an EMBL/GenBank/DDBJ whole genome shotgun (WGS) entry which is preliminary data.</text>
</comment>
<proteinExistence type="inferred from homology"/>
<evidence type="ECO:0000256" key="12">
    <source>
        <dbReference type="ARBA" id="ARBA00023288"/>
    </source>
</evidence>
<dbReference type="InterPro" id="IPR029046">
    <property type="entry name" value="LolA/LolB/LppX"/>
</dbReference>
<evidence type="ECO:0000313" key="14">
    <source>
        <dbReference type="EMBL" id="RIY32195.1"/>
    </source>
</evidence>
<dbReference type="SUPFAM" id="SSF89392">
    <property type="entry name" value="Prokaryotic lipoproteins and lipoprotein localization factors"/>
    <property type="match status" value="1"/>
</dbReference>
<dbReference type="InterPro" id="IPR004565">
    <property type="entry name" value="OM_lipoprot_LolB"/>
</dbReference>
<evidence type="ECO:0000256" key="9">
    <source>
        <dbReference type="ARBA" id="ARBA00023139"/>
    </source>
</evidence>
<dbReference type="GO" id="GO:0009279">
    <property type="term" value="C:cell outer membrane"/>
    <property type="evidence" value="ECO:0007669"/>
    <property type="project" value="UniProtKB-SubCell"/>
</dbReference>
<comment type="subcellular location">
    <subcellularLocation>
        <location evidence="1">Cell outer membrane</location>
        <topology evidence="1">Lipid-anchor</topology>
    </subcellularLocation>
</comment>
<keyword evidence="5" id="KW-0813">Transport</keyword>